<protein>
    <submittedName>
        <fullName evidence="2">Pyridoxal phosphate-dependent aminotransferase</fullName>
    </submittedName>
</protein>
<reference evidence="2 3" key="1">
    <citation type="submission" date="2022-12" db="EMBL/GenBank/DDBJ databases">
        <title>Sphingomonas abieness sp. nov., an endophytic bacterium isolated from Abies koreana.</title>
        <authorList>
            <person name="Jiang L."/>
            <person name="Lee J."/>
        </authorList>
    </citation>
    <scope>NUCLEOTIDE SEQUENCE [LARGE SCALE GENOMIC DNA]</scope>
    <source>
        <strain evidence="3">PAMB 00755</strain>
    </source>
</reference>
<feature type="domain" description="Aminotransferase class I/classII large" evidence="1">
    <location>
        <begin position="53"/>
        <end position="354"/>
    </location>
</feature>
<keyword evidence="2" id="KW-0808">Transferase</keyword>
<evidence type="ECO:0000313" key="3">
    <source>
        <dbReference type="Proteomes" id="UP001210865"/>
    </source>
</evidence>
<proteinExistence type="predicted"/>
<name>A0ABY7NH00_9SPHN</name>
<organism evidence="2 3">
    <name type="scientific">Sphingomonas abietis</name>
    <dbReference type="NCBI Taxonomy" id="3012344"/>
    <lineage>
        <taxon>Bacteria</taxon>
        <taxon>Pseudomonadati</taxon>
        <taxon>Pseudomonadota</taxon>
        <taxon>Alphaproteobacteria</taxon>
        <taxon>Sphingomonadales</taxon>
        <taxon>Sphingomonadaceae</taxon>
        <taxon>Sphingomonas</taxon>
    </lineage>
</organism>
<sequence length="371" mass="40475">MIRAVRSERNLLVSLFDSSVPEPFELLRQIVLEGFSSDPITSRYTSAFASGNPYVVEQLARRYALPAEQILCTTGATGALSLVYRALMQPGDRILVENPGFDLFHKIAEAHGFGVDRFERRGEHFTIDPDAVAAAIGPQTRLIILSNLHNPSGMSTEPDVLATIGAIAEARGIHVIVDEVYGDYVDAELRPAPAVQLSPALISVSSLTKSHGLSTLRCGWIVAEPDTMRRIRSLAQEIDFGVSNLAHAVAALVLERPRTIETYRSDIMRRARPIIESYHGFWRDEDLVSGALPLFGCIAFPKLTGISDTIAFSEWLADRCGVVVAPGEYFGAAGHIRVGFARAPADLDYGLQALTDGLLRYREQQAGTKGV</sequence>
<dbReference type="Gene3D" id="3.90.1150.10">
    <property type="entry name" value="Aspartate Aminotransferase, domain 1"/>
    <property type="match status" value="1"/>
</dbReference>
<dbReference type="PANTHER" id="PTHR43510:SF1">
    <property type="entry name" value="AMINOTRANSFERASE FUNCTION, HYPOTHETICAL (EUROFUNG)"/>
    <property type="match status" value="1"/>
</dbReference>
<accession>A0ABY7NH00</accession>
<dbReference type="CDD" id="cd00609">
    <property type="entry name" value="AAT_like"/>
    <property type="match status" value="1"/>
</dbReference>
<dbReference type="Proteomes" id="UP001210865">
    <property type="component" value="Chromosome"/>
</dbReference>
<dbReference type="Pfam" id="PF00155">
    <property type="entry name" value="Aminotran_1_2"/>
    <property type="match status" value="1"/>
</dbReference>
<dbReference type="Gene3D" id="3.40.640.10">
    <property type="entry name" value="Type I PLP-dependent aspartate aminotransferase-like (Major domain)"/>
    <property type="match status" value="1"/>
</dbReference>
<keyword evidence="2" id="KW-0032">Aminotransferase</keyword>
<dbReference type="InterPro" id="IPR015421">
    <property type="entry name" value="PyrdxlP-dep_Trfase_major"/>
</dbReference>
<gene>
    <name evidence="2" type="ORF">PBT88_11115</name>
</gene>
<dbReference type="PANTHER" id="PTHR43510">
    <property type="entry name" value="AMINOTRANSFERASE FUNCTION, HYPOTHETICAL (EUROFUNG)"/>
    <property type="match status" value="1"/>
</dbReference>
<dbReference type="InterPro" id="IPR015424">
    <property type="entry name" value="PyrdxlP-dep_Trfase"/>
</dbReference>
<keyword evidence="3" id="KW-1185">Reference proteome</keyword>
<evidence type="ECO:0000259" key="1">
    <source>
        <dbReference type="Pfam" id="PF00155"/>
    </source>
</evidence>
<dbReference type="RefSeq" id="WP_270075414.1">
    <property type="nucleotide sequence ID" value="NZ_CP115174.1"/>
</dbReference>
<dbReference type="InterPro" id="IPR015422">
    <property type="entry name" value="PyrdxlP-dep_Trfase_small"/>
</dbReference>
<dbReference type="InterPro" id="IPR004839">
    <property type="entry name" value="Aminotransferase_I/II_large"/>
</dbReference>
<dbReference type="EMBL" id="CP115174">
    <property type="protein sequence ID" value="WBO20764.1"/>
    <property type="molecule type" value="Genomic_DNA"/>
</dbReference>
<dbReference type="SUPFAM" id="SSF53383">
    <property type="entry name" value="PLP-dependent transferases"/>
    <property type="match status" value="1"/>
</dbReference>
<dbReference type="GO" id="GO:0008483">
    <property type="term" value="F:transaminase activity"/>
    <property type="evidence" value="ECO:0007669"/>
    <property type="project" value="UniProtKB-KW"/>
</dbReference>
<evidence type="ECO:0000313" key="2">
    <source>
        <dbReference type="EMBL" id="WBO20764.1"/>
    </source>
</evidence>